<name>A0A2R6S572_9APHY</name>
<dbReference type="AlphaFoldDB" id="A0A2R6S572"/>
<proteinExistence type="predicted"/>
<keyword evidence="3" id="KW-1185">Reference proteome</keyword>
<evidence type="ECO:0000313" key="3">
    <source>
        <dbReference type="Proteomes" id="UP000186601"/>
    </source>
</evidence>
<sequence>MFSFSSIFLSTSVFASLAVSGPTSVVPKAGPEYGINTVFIKGQPPTVTWSQKALDHENMVYNDAPREPELRDGRGGSLRSGGGRFRFYSTSTHIITQFAKKLPLWINASPPDWSSLSPRMYTAR</sequence>
<reference evidence="2 3" key="1">
    <citation type="submission" date="2018-02" db="EMBL/GenBank/DDBJ databases">
        <title>Genome sequence of the basidiomycete white-rot fungus Phlebia centrifuga.</title>
        <authorList>
            <person name="Granchi Z."/>
            <person name="Peng M."/>
            <person name="de Vries R.P."/>
            <person name="Hilden K."/>
            <person name="Makela M.R."/>
            <person name="Grigoriev I."/>
            <person name="Riley R."/>
        </authorList>
    </citation>
    <scope>NUCLEOTIDE SEQUENCE [LARGE SCALE GENOMIC DNA]</scope>
    <source>
        <strain evidence="2 3">FBCC195</strain>
    </source>
</reference>
<accession>A0A2R6S572</accession>
<dbReference type="Proteomes" id="UP000186601">
    <property type="component" value="Unassembled WGS sequence"/>
</dbReference>
<dbReference type="EMBL" id="MLYV02000057">
    <property type="protein sequence ID" value="PSS37369.1"/>
    <property type="molecule type" value="Genomic_DNA"/>
</dbReference>
<organism evidence="2 3">
    <name type="scientific">Hermanssonia centrifuga</name>
    <dbReference type="NCBI Taxonomy" id="98765"/>
    <lineage>
        <taxon>Eukaryota</taxon>
        <taxon>Fungi</taxon>
        <taxon>Dikarya</taxon>
        <taxon>Basidiomycota</taxon>
        <taxon>Agaricomycotina</taxon>
        <taxon>Agaricomycetes</taxon>
        <taxon>Polyporales</taxon>
        <taxon>Meruliaceae</taxon>
        <taxon>Hermanssonia</taxon>
    </lineage>
</organism>
<protein>
    <submittedName>
        <fullName evidence="2">Uncharacterized protein</fullName>
    </submittedName>
</protein>
<evidence type="ECO:0000313" key="2">
    <source>
        <dbReference type="EMBL" id="PSS37369.1"/>
    </source>
</evidence>
<gene>
    <name evidence="2" type="ORF">PHLCEN_2v846</name>
</gene>
<feature type="chain" id="PRO_5015324556" evidence="1">
    <location>
        <begin position="21"/>
        <end position="124"/>
    </location>
</feature>
<evidence type="ECO:0000256" key="1">
    <source>
        <dbReference type="SAM" id="SignalP"/>
    </source>
</evidence>
<feature type="signal peptide" evidence="1">
    <location>
        <begin position="1"/>
        <end position="20"/>
    </location>
</feature>
<keyword evidence="1" id="KW-0732">Signal</keyword>
<comment type="caution">
    <text evidence="2">The sequence shown here is derived from an EMBL/GenBank/DDBJ whole genome shotgun (WGS) entry which is preliminary data.</text>
</comment>